<comment type="caution">
    <text evidence="2">The sequence shown here is derived from an EMBL/GenBank/DDBJ whole genome shotgun (WGS) entry which is preliminary data.</text>
</comment>
<evidence type="ECO:0000313" key="3">
    <source>
        <dbReference type="Proteomes" id="UP001316803"/>
    </source>
</evidence>
<feature type="region of interest" description="Disordered" evidence="1">
    <location>
        <begin position="184"/>
        <end position="204"/>
    </location>
</feature>
<feature type="region of interest" description="Disordered" evidence="1">
    <location>
        <begin position="53"/>
        <end position="103"/>
    </location>
</feature>
<keyword evidence="3" id="KW-1185">Reference proteome</keyword>
<evidence type="ECO:0000313" key="2">
    <source>
        <dbReference type="EMBL" id="KAK5956968.1"/>
    </source>
</evidence>
<organism evidence="2 3">
    <name type="scientific">Knufia fluminis</name>
    <dbReference type="NCBI Taxonomy" id="191047"/>
    <lineage>
        <taxon>Eukaryota</taxon>
        <taxon>Fungi</taxon>
        <taxon>Dikarya</taxon>
        <taxon>Ascomycota</taxon>
        <taxon>Pezizomycotina</taxon>
        <taxon>Eurotiomycetes</taxon>
        <taxon>Chaetothyriomycetidae</taxon>
        <taxon>Chaetothyriales</taxon>
        <taxon>Trichomeriaceae</taxon>
        <taxon>Knufia</taxon>
    </lineage>
</organism>
<dbReference type="AlphaFoldDB" id="A0AAN8F5C5"/>
<protein>
    <submittedName>
        <fullName evidence="2">Uncharacterized protein</fullName>
    </submittedName>
</protein>
<name>A0AAN8F5C5_9EURO</name>
<dbReference type="EMBL" id="JAKLMC020000004">
    <property type="protein sequence ID" value="KAK5956968.1"/>
    <property type="molecule type" value="Genomic_DNA"/>
</dbReference>
<accession>A0AAN8F5C5</accession>
<reference evidence="2 3" key="1">
    <citation type="submission" date="2022-12" db="EMBL/GenBank/DDBJ databases">
        <title>Genomic features and morphological characterization of a novel Knufia sp. strain isolated from spacecraft assembly facility.</title>
        <authorList>
            <person name="Teixeira M."/>
            <person name="Chander A.M."/>
            <person name="Stajich J.E."/>
            <person name="Venkateswaran K."/>
        </authorList>
    </citation>
    <scope>NUCLEOTIDE SEQUENCE [LARGE SCALE GENOMIC DNA]</scope>
    <source>
        <strain evidence="2 3">FJI-L2-BK-P2</strain>
    </source>
</reference>
<dbReference type="Proteomes" id="UP001316803">
    <property type="component" value="Unassembled WGS sequence"/>
</dbReference>
<proteinExistence type="predicted"/>
<feature type="region of interest" description="Disordered" evidence="1">
    <location>
        <begin position="1"/>
        <end position="25"/>
    </location>
</feature>
<evidence type="ECO:0000256" key="1">
    <source>
        <dbReference type="SAM" id="MobiDB-lite"/>
    </source>
</evidence>
<gene>
    <name evidence="2" type="ORF">OHC33_002457</name>
</gene>
<feature type="compositionally biased region" description="Low complexity" evidence="1">
    <location>
        <begin position="62"/>
        <end position="73"/>
    </location>
</feature>
<sequence length="204" mass="21992">MPPPFETVVAKPTPKLKPKKKAGEPQVEVFDNATVRAHHEALRKELAMEALQRERIKKAAVGKKPATKTTPTKKTPEKEKKNTPAKNHTNNNHNPVKATANSDITANTTTTAALTTAATTAPAPKAPDEPLTPTMKAKMQNIKDTMAQRKAAKVTASTRVANAAATGLGAEHEDEEFEVIDYAKTDEDETDGFVMVDGGDGGWW</sequence>